<evidence type="ECO:0000313" key="5">
    <source>
        <dbReference type="Proteomes" id="UP000326939"/>
    </source>
</evidence>
<dbReference type="PANTHER" id="PTHR22814">
    <property type="entry name" value="COPPER TRANSPORT PROTEIN ATOX1-RELATED"/>
    <property type="match status" value="1"/>
</dbReference>
<reference evidence="5" key="1">
    <citation type="journal article" date="2019" name="Gigascience">
        <title>De novo genome assembly of the endangered Acer yangbiense, a plant species with extremely small populations endemic to Yunnan Province, China.</title>
        <authorList>
            <person name="Yang J."/>
            <person name="Wariss H.M."/>
            <person name="Tao L."/>
            <person name="Zhang R."/>
            <person name="Yun Q."/>
            <person name="Hollingsworth P."/>
            <person name="Dao Z."/>
            <person name="Luo G."/>
            <person name="Guo H."/>
            <person name="Ma Y."/>
            <person name="Sun W."/>
        </authorList>
    </citation>
    <scope>NUCLEOTIDE SEQUENCE [LARGE SCALE GENOMIC DNA]</scope>
    <source>
        <strain evidence="5">cv. br00</strain>
    </source>
</reference>
<dbReference type="InterPro" id="IPR006121">
    <property type="entry name" value="HMA_dom"/>
</dbReference>
<gene>
    <name evidence="4" type="ORF">DKX38_018183</name>
</gene>
<proteinExistence type="predicted"/>
<protein>
    <recommendedName>
        <fullName evidence="3">HMA domain-containing protein</fullName>
    </recommendedName>
</protein>
<feature type="domain" description="HMA" evidence="3">
    <location>
        <begin position="52"/>
        <end position="91"/>
    </location>
</feature>
<accession>A0A5N5KMC9</accession>
<dbReference type="AlphaFoldDB" id="A0A5N5KMC9"/>
<dbReference type="Gene3D" id="3.30.70.100">
    <property type="match status" value="1"/>
</dbReference>
<dbReference type="InterPro" id="IPR036163">
    <property type="entry name" value="HMA_dom_sf"/>
</dbReference>
<dbReference type="CDD" id="cd00371">
    <property type="entry name" value="HMA"/>
    <property type="match status" value="1"/>
</dbReference>
<feature type="region of interest" description="Disordered" evidence="2">
    <location>
        <begin position="112"/>
        <end position="146"/>
    </location>
</feature>
<name>A0A5N5KMC9_9ROSI</name>
<keyword evidence="5" id="KW-1185">Reference proteome</keyword>
<dbReference type="PANTHER" id="PTHR22814:SF305">
    <property type="entry name" value="HEAVY METAL TRANSPORT_DETOXIFICATION SUPERFAMILY PROTEIN"/>
    <property type="match status" value="1"/>
</dbReference>
<evidence type="ECO:0000256" key="1">
    <source>
        <dbReference type="ARBA" id="ARBA00022723"/>
    </source>
</evidence>
<evidence type="ECO:0000313" key="4">
    <source>
        <dbReference type="EMBL" id="KAB5531513.1"/>
    </source>
</evidence>
<evidence type="ECO:0000256" key="2">
    <source>
        <dbReference type="SAM" id="MobiDB-lite"/>
    </source>
</evidence>
<dbReference type="EMBL" id="VDCV01000012">
    <property type="protein sequence ID" value="KAB5531513.1"/>
    <property type="molecule type" value="Genomic_DNA"/>
</dbReference>
<dbReference type="Proteomes" id="UP000326939">
    <property type="component" value="Chromosome 12"/>
</dbReference>
<dbReference type="SUPFAM" id="SSF55008">
    <property type="entry name" value="HMA, heavy metal-associated domain"/>
    <property type="match status" value="1"/>
</dbReference>
<comment type="caution">
    <text evidence="4">The sequence shown here is derived from an EMBL/GenBank/DDBJ whole genome shotgun (WGS) entry which is preliminary data.</text>
</comment>
<keyword evidence="1" id="KW-0479">Metal-binding</keyword>
<dbReference type="Pfam" id="PF00403">
    <property type="entry name" value="HMA"/>
    <property type="match status" value="1"/>
</dbReference>
<evidence type="ECO:0000259" key="3">
    <source>
        <dbReference type="Pfam" id="PF00403"/>
    </source>
</evidence>
<sequence length="174" mass="20303">MGIRLQQKYGIGREKEKFLDVLEVLLQMAIDMQIVQASNCKNVEAQYVEMMVPLYSHGCEKKVKKTLISHLKGIYSVNVDYYQQKVTVWGICNKYDVLETIKSKRKEARFWNPQDNVQMEEDEESRRPPPSSPPPPPPKDSNTIPSLTLMKARSLTRSLSWKVWKKVFTRTYSF</sequence>
<dbReference type="GO" id="GO:0046872">
    <property type="term" value="F:metal ion binding"/>
    <property type="evidence" value="ECO:0007669"/>
    <property type="project" value="UniProtKB-KW"/>
</dbReference>
<organism evidence="4 5">
    <name type="scientific">Salix brachista</name>
    <dbReference type="NCBI Taxonomy" id="2182728"/>
    <lineage>
        <taxon>Eukaryota</taxon>
        <taxon>Viridiplantae</taxon>
        <taxon>Streptophyta</taxon>
        <taxon>Embryophyta</taxon>
        <taxon>Tracheophyta</taxon>
        <taxon>Spermatophyta</taxon>
        <taxon>Magnoliopsida</taxon>
        <taxon>eudicotyledons</taxon>
        <taxon>Gunneridae</taxon>
        <taxon>Pentapetalae</taxon>
        <taxon>rosids</taxon>
        <taxon>fabids</taxon>
        <taxon>Malpighiales</taxon>
        <taxon>Salicaceae</taxon>
        <taxon>Saliceae</taxon>
        <taxon>Salix</taxon>
    </lineage>
</organism>
<feature type="compositionally biased region" description="Pro residues" evidence="2">
    <location>
        <begin position="128"/>
        <end position="139"/>
    </location>
</feature>